<proteinExistence type="predicted"/>
<dbReference type="EMBL" id="BANT01000028">
    <property type="protein sequence ID" value="GAC57989.1"/>
    <property type="molecule type" value="Genomic_DNA"/>
</dbReference>
<dbReference type="Gene3D" id="1.10.10.60">
    <property type="entry name" value="Homeodomain-like"/>
    <property type="match status" value="1"/>
</dbReference>
<organism evidence="6 7">
    <name type="scientific">Gordonia hirsuta DSM 44140 = NBRC 16056</name>
    <dbReference type="NCBI Taxonomy" id="1121927"/>
    <lineage>
        <taxon>Bacteria</taxon>
        <taxon>Bacillati</taxon>
        <taxon>Actinomycetota</taxon>
        <taxon>Actinomycetes</taxon>
        <taxon>Mycobacteriales</taxon>
        <taxon>Gordoniaceae</taxon>
        <taxon>Gordonia</taxon>
    </lineage>
</organism>
<accession>L7LAS2</accession>
<dbReference type="SUPFAM" id="SSF46689">
    <property type="entry name" value="Homeodomain-like"/>
    <property type="match status" value="2"/>
</dbReference>
<dbReference type="InterPro" id="IPR009057">
    <property type="entry name" value="Homeodomain-like_sf"/>
</dbReference>
<dbReference type="STRING" id="1121927.GOHSU_28_00440"/>
<protein>
    <submittedName>
        <fullName evidence="6">Putative TetR family transcriptional regulator</fullName>
    </submittedName>
</protein>
<evidence type="ECO:0000256" key="2">
    <source>
        <dbReference type="ARBA" id="ARBA00023125"/>
    </source>
</evidence>
<keyword evidence="2 4" id="KW-0238">DNA-binding</keyword>
<evidence type="ECO:0000256" key="3">
    <source>
        <dbReference type="ARBA" id="ARBA00023163"/>
    </source>
</evidence>
<reference evidence="6 7" key="1">
    <citation type="submission" date="2012-12" db="EMBL/GenBank/DDBJ databases">
        <title>Whole genome shotgun sequence of Gordonia hirsuta NBRC 16056.</title>
        <authorList>
            <person name="Isaki-Nakamura S."/>
            <person name="Hosoyama A."/>
            <person name="Tsuchikane K."/>
            <person name="Katsumata H."/>
            <person name="Baba S."/>
            <person name="Yamazaki S."/>
            <person name="Fujita N."/>
        </authorList>
    </citation>
    <scope>NUCLEOTIDE SEQUENCE [LARGE SCALE GENOMIC DNA]</scope>
    <source>
        <strain evidence="6 7">NBRC 16056</strain>
    </source>
</reference>
<evidence type="ECO:0000313" key="6">
    <source>
        <dbReference type="EMBL" id="GAC57989.1"/>
    </source>
</evidence>
<feature type="domain" description="HTH tetR-type" evidence="5">
    <location>
        <begin position="15"/>
        <end position="75"/>
    </location>
</feature>
<sequence length="384" mass="40844">MVSAVTGSLPRTRPANRRELILAAATGLFVDRGYSAVSMAMIADEVGVRPSALYRHFVNKQAVLTEAFAAYVDQLCAALDGGHEADRLACLSARVLEHRYAGRLWIREARHLPASTADRIREDLLGRLDAVVAGAATESTRREVRARSTAVLAVFLSVATHHAEVAEPEVLTTLAWRAATMPERLPAHTPAPPGLSRTGTREQILSAAVALFAEHTYDGVGIDDIAAAVDLAPSSIYNHFSGKAEILAVLLHRANGYLQVTLDDVMRRAVDTGSALSAVAQTYAAFAVGHPALMRAIVAETGSLDEPDATLLRSAQRHYVAEWVRLYGGEPPSDRTAQARVTVMAAITAINELAQLPALARTAAGAAYVAGCGHTILGLPAPER</sequence>
<gene>
    <name evidence="6" type="ORF">GOHSU_28_00440</name>
</gene>
<keyword evidence="1" id="KW-0805">Transcription regulation</keyword>
<evidence type="ECO:0000256" key="1">
    <source>
        <dbReference type="ARBA" id="ARBA00023015"/>
    </source>
</evidence>
<dbReference type="GO" id="GO:0003700">
    <property type="term" value="F:DNA-binding transcription factor activity"/>
    <property type="evidence" value="ECO:0007669"/>
    <property type="project" value="TreeGrafter"/>
</dbReference>
<dbReference type="Pfam" id="PF00440">
    <property type="entry name" value="TetR_N"/>
    <property type="match status" value="2"/>
</dbReference>
<keyword evidence="7" id="KW-1185">Reference proteome</keyword>
<evidence type="ECO:0000259" key="5">
    <source>
        <dbReference type="PROSITE" id="PS50977"/>
    </source>
</evidence>
<feature type="DNA-binding region" description="H-T-H motif" evidence="4">
    <location>
        <begin position="221"/>
        <end position="240"/>
    </location>
</feature>
<dbReference type="AlphaFoldDB" id="L7LAS2"/>
<dbReference type="Gene3D" id="1.10.357.10">
    <property type="entry name" value="Tetracycline Repressor, domain 2"/>
    <property type="match status" value="2"/>
</dbReference>
<comment type="caution">
    <text evidence="6">The sequence shown here is derived from an EMBL/GenBank/DDBJ whole genome shotgun (WGS) entry which is preliminary data.</text>
</comment>
<dbReference type="PANTHER" id="PTHR30055">
    <property type="entry name" value="HTH-TYPE TRANSCRIPTIONAL REGULATOR RUTR"/>
    <property type="match status" value="1"/>
</dbReference>
<keyword evidence="3" id="KW-0804">Transcription</keyword>
<dbReference type="eggNOG" id="COG1309">
    <property type="taxonomic scope" value="Bacteria"/>
</dbReference>
<name>L7LAS2_9ACTN</name>
<evidence type="ECO:0000313" key="7">
    <source>
        <dbReference type="Proteomes" id="UP000053405"/>
    </source>
</evidence>
<dbReference type="PANTHER" id="PTHR30055:SF234">
    <property type="entry name" value="HTH-TYPE TRANSCRIPTIONAL REGULATOR BETI"/>
    <property type="match status" value="1"/>
</dbReference>
<dbReference type="GO" id="GO:0000976">
    <property type="term" value="F:transcription cis-regulatory region binding"/>
    <property type="evidence" value="ECO:0007669"/>
    <property type="project" value="TreeGrafter"/>
</dbReference>
<dbReference type="PRINTS" id="PR00455">
    <property type="entry name" value="HTHTETR"/>
</dbReference>
<feature type="DNA-binding region" description="H-T-H motif" evidence="4">
    <location>
        <begin position="38"/>
        <end position="57"/>
    </location>
</feature>
<dbReference type="InterPro" id="IPR050109">
    <property type="entry name" value="HTH-type_TetR-like_transc_reg"/>
</dbReference>
<dbReference type="InterPro" id="IPR001647">
    <property type="entry name" value="HTH_TetR"/>
</dbReference>
<dbReference type="PROSITE" id="PS50977">
    <property type="entry name" value="HTH_TETR_2"/>
    <property type="match status" value="2"/>
</dbReference>
<evidence type="ECO:0000256" key="4">
    <source>
        <dbReference type="PROSITE-ProRule" id="PRU00335"/>
    </source>
</evidence>
<dbReference type="Proteomes" id="UP000053405">
    <property type="component" value="Unassembled WGS sequence"/>
</dbReference>
<feature type="domain" description="HTH tetR-type" evidence="5">
    <location>
        <begin position="198"/>
        <end position="258"/>
    </location>
</feature>